<evidence type="ECO:0000313" key="1">
    <source>
        <dbReference type="EMBL" id="VEL35351.1"/>
    </source>
</evidence>
<organism evidence="1 2">
    <name type="scientific">Protopolystoma xenopodis</name>
    <dbReference type="NCBI Taxonomy" id="117903"/>
    <lineage>
        <taxon>Eukaryota</taxon>
        <taxon>Metazoa</taxon>
        <taxon>Spiralia</taxon>
        <taxon>Lophotrochozoa</taxon>
        <taxon>Platyhelminthes</taxon>
        <taxon>Monogenea</taxon>
        <taxon>Polyopisthocotylea</taxon>
        <taxon>Polystomatidea</taxon>
        <taxon>Polystomatidae</taxon>
        <taxon>Protopolystoma</taxon>
    </lineage>
</organism>
<dbReference type="AlphaFoldDB" id="A0A448XFH8"/>
<protein>
    <submittedName>
        <fullName evidence="1">Uncharacterized protein</fullName>
    </submittedName>
</protein>
<dbReference type="EMBL" id="CAAALY010249639">
    <property type="protein sequence ID" value="VEL35351.1"/>
    <property type="molecule type" value="Genomic_DNA"/>
</dbReference>
<accession>A0A448XFH8</accession>
<evidence type="ECO:0000313" key="2">
    <source>
        <dbReference type="Proteomes" id="UP000784294"/>
    </source>
</evidence>
<gene>
    <name evidence="1" type="ORF">PXEA_LOCUS28791</name>
</gene>
<keyword evidence="2" id="KW-1185">Reference proteome</keyword>
<reference evidence="1" key="1">
    <citation type="submission" date="2018-11" db="EMBL/GenBank/DDBJ databases">
        <authorList>
            <consortium name="Pathogen Informatics"/>
        </authorList>
    </citation>
    <scope>NUCLEOTIDE SEQUENCE</scope>
</reference>
<name>A0A448XFH8_9PLAT</name>
<comment type="caution">
    <text evidence="1">The sequence shown here is derived from an EMBL/GenBank/DDBJ whole genome shotgun (WGS) entry which is preliminary data.</text>
</comment>
<sequence>MPVDDDNPEYYHSGRVSLLRADELAFPLQSSGLLNRPGSRSIRCSVLGLSSSDEPSTMLAFFIPMMPTCKLCGAAWHLQTNCKAKLDISVGFLAWRQMLSSLPPEVISPPPHRLADLTASLSDLAKQHLSPADDMLRKVSIPV</sequence>
<dbReference type="Proteomes" id="UP000784294">
    <property type="component" value="Unassembled WGS sequence"/>
</dbReference>
<proteinExistence type="predicted"/>
<dbReference type="OrthoDB" id="407432at2759"/>